<evidence type="ECO:0000313" key="2">
    <source>
        <dbReference type="Proteomes" id="UP000187455"/>
    </source>
</evidence>
<reference evidence="1 2" key="1">
    <citation type="journal article" date="2016" name="Mol. Biol. Evol.">
        <title>Genome-Wide Survey of Gut Fungi (Harpellales) Reveals the First Horizontally Transferred Ubiquitin Gene from a Mosquito Host.</title>
        <authorList>
            <person name="Wang Y."/>
            <person name="White M.M."/>
            <person name="Kvist S."/>
            <person name="Moncalvo J.M."/>
        </authorList>
    </citation>
    <scope>NUCLEOTIDE SEQUENCE [LARGE SCALE GENOMIC DNA]</scope>
    <source>
        <strain evidence="1 2">ALG-7-W6</strain>
    </source>
</reference>
<evidence type="ECO:0000313" key="1">
    <source>
        <dbReference type="EMBL" id="OLY78152.1"/>
    </source>
</evidence>
<dbReference type="STRING" id="133383.A0A1R0GMP2"/>
<dbReference type="AlphaFoldDB" id="A0A1R0GMP2"/>
<proteinExistence type="predicted"/>
<dbReference type="Proteomes" id="UP000187455">
    <property type="component" value="Unassembled WGS sequence"/>
</dbReference>
<accession>A0A1R0GMP2</accession>
<name>A0A1R0GMP2_9FUNG</name>
<dbReference type="EMBL" id="LSSL01007153">
    <property type="protein sequence ID" value="OLY78152.1"/>
    <property type="molecule type" value="Genomic_DNA"/>
</dbReference>
<keyword evidence="2" id="KW-1185">Reference proteome</keyword>
<gene>
    <name evidence="1" type="ORF">AYI68_g7806</name>
</gene>
<sequence>MTSEAAKRLLLSKTTFKPLKLRLGKNSASETLDKPANEFLAIRYHIRLSFIVASKDTYDSSTMNVRFTNGEEHDTFKMIPIELKEIEWTPLIITTSAID</sequence>
<comment type="caution">
    <text evidence="1">The sequence shown here is derived from an EMBL/GenBank/DDBJ whole genome shotgun (WGS) entry which is preliminary data.</text>
</comment>
<protein>
    <submittedName>
        <fullName evidence="1">Uncharacterized protein</fullName>
    </submittedName>
</protein>
<organism evidence="1 2">
    <name type="scientific">Smittium mucronatum</name>
    <dbReference type="NCBI Taxonomy" id="133383"/>
    <lineage>
        <taxon>Eukaryota</taxon>
        <taxon>Fungi</taxon>
        <taxon>Fungi incertae sedis</taxon>
        <taxon>Zoopagomycota</taxon>
        <taxon>Kickxellomycotina</taxon>
        <taxon>Harpellomycetes</taxon>
        <taxon>Harpellales</taxon>
        <taxon>Legeriomycetaceae</taxon>
        <taxon>Smittium</taxon>
    </lineage>
</organism>